<protein>
    <submittedName>
        <fullName evidence="1">Uncharacterized protein</fullName>
    </submittedName>
</protein>
<comment type="caution">
    <text evidence="1">The sequence shown here is derived from an EMBL/GenBank/DDBJ whole genome shotgun (WGS) entry which is preliminary data.</text>
</comment>
<organism evidence="1 2">
    <name type="scientific">Amycolatopsis cihanbeyliensis</name>
    <dbReference type="NCBI Taxonomy" id="1128664"/>
    <lineage>
        <taxon>Bacteria</taxon>
        <taxon>Bacillati</taxon>
        <taxon>Actinomycetota</taxon>
        <taxon>Actinomycetes</taxon>
        <taxon>Pseudonocardiales</taxon>
        <taxon>Pseudonocardiaceae</taxon>
        <taxon>Amycolatopsis</taxon>
    </lineage>
</organism>
<accession>A0A542DPJ4</accession>
<dbReference type="OrthoDB" id="5194389at2"/>
<gene>
    <name evidence="1" type="ORF">FB471_4839</name>
</gene>
<name>A0A542DPJ4_AMYCI</name>
<sequence length="145" mass="16360">MALSKPGWAESFDTGGALIDIVVSDMTTDAWRRVFAHFKAHPEVWTPCAGFERAGQMAADYAAANPDDRLLAQGDLPGQLNAWFLDDELEIDLDPRQLTEDEHVVTLQGFMRELGQLLHRDVAMSWEGMREAVVFRYRYATDSID</sequence>
<reference evidence="1 2" key="1">
    <citation type="submission" date="2019-06" db="EMBL/GenBank/DDBJ databases">
        <title>Sequencing the genomes of 1000 actinobacteria strains.</title>
        <authorList>
            <person name="Klenk H.-P."/>
        </authorList>
    </citation>
    <scope>NUCLEOTIDE SEQUENCE [LARGE SCALE GENOMIC DNA]</scope>
    <source>
        <strain evidence="1 2">DSM 45679</strain>
    </source>
</reference>
<keyword evidence="2" id="KW-1185">Reference proteome</keyword>
<proteinExistence type="predicted"/>
<dbReference type="RefSeq" id="WP_142000615.1">
    <property type="nucleotide sequence ID" value="NZ_VFML01000001.1"/>
</dbReference>
<dbReference type="AlphaFoldDB" id="A0A542DPJ4"/>
<dbReference type="Proteomes" id="UP000320876">
    <property type="component" value="Unassembled WGS sequence"/>
</dbReference>
<evidence type="ECO:0000313" key="2">
    <source>
        <dbReference type="Proteomes" id="UP000320876"/>
    </source>
</evidence>
<dbReference type="EMBL" id="VFML01000001">
    <property type="protein sequence ID" value="TQJ05019.1"/>
    <property type="molecule type" value="Genomic_DNA"/>
</dbReference>
<evidence type="ECO:0000313" key="1">
    <source>
        <dbReference type="EMBL" id="TQJ05019.1"/>
    </source>
</evidence>